<feature type="transmembrane region" description="Helical" evidence="2">
    <location>
        <begin position="66"/>
        <end position="86"/>
    </location>
</feature>
<evidence type="ECO:0000313" key="3">
    <source>
        <dbReference type="EMBL" id="TDE04283.1"/>
    </source>
</evidence>
<feature type="coiled-coil region" evidence="1">
    <location>
        <begin position="362"/>
        <end position="396"/>
    </location>
</feature>
<dbReference type="RefSeq" id="WP_132066281.1">
    <property type="nucleotide sequence ID" value="NZ_SMFN01000009.1"/>
</dbReference>
<dbReference type="EMBL" id="SMFN01000009">
    <property type="protein sequence ID" value="TDE04283.1"/>
    <property type="molecule type" value="Genomic_DNA"/>
</dbReference>
<feature type="transmembrane region" description="Helical" evidence="2">
    <location>
        <begin position="98"/>
        <end position="125"/>
    </location>
</feature>
<evidence type="ECO:0000256" key="2">
    <source>
        <dbReference type="SAM" id="Phobius"/>
    </source>
</evidence>
<dbReference type="Proteomes" id="UP000294644">
    <property type="component" value="Unassembled WGS sequence"/>
</dbReference>
<evidence type="ECO:0008006" key="5">
    <source>
        <dbReference type="Google" id="ProtNLM"/>
    </source>
</evidence>
<keyword evidence="2" id="KW-1133">Transmembrane helix</keyword>
<dbReference type="AlphaFoldDB" id="A0A4R5D259"/>
<keyword evidence="2" id="KW-0472">Membrane</keyword>
<keyword evidence="4" id="KW-1185">Reference proteome</keyword>
<keyword evidence="2" id="KW-0812">Transmembrane</keyword>
<proteinExistence type="predicted"/>
<reference evidence="3 4" key="1">
    <citation type="submission" date="2019-03" db="EMBL/GenBank/DDBJ databases">
        <title>Flavobacterium LB-D12 sp. nov., isolated from arctic soil.</title>
        <authorList>
            <person name="Chaudhary D.K."/>
        </authorList>
    </citation>
    <scope>NUCLEOTIDE SEQUENCE [LARGE SCALE GENOMIC DNA]</scope>
    <source>
        <strain evidence="3 4">LB-D12</strain>
    </source>
</reference>
<comment type="caution">
    <text evidence="3">The sequence shown here is derived from an EMBL/GenBank/DDBJ whole genome shotgun (WGS) entry which is preliminary data.</text>
</comment>
<feature type="transmembrane region" description="Helical" evidence="2">
    <location>
        <begin position="407"/>
        <end position="429"/>
    </location>
</feature>
<organism evidence="3 4">
    <name type="scientific">Flavobacterium sandaracinum</name>
    <dbReference type="NCBI Taxonomy" id="2541733"/>
    <lineage>
        <taxon>Bacteria</taxon>
        <taxon>Pseudomonadati</taxon>
        <taxon>Bacteroidota</taxon>
        <taxon>Flavobacteriia</taxon>
        <taxon>Flavobacteriales</taxon>
        <taxon>Flavobacteriaceae</taxon>
        <taxon>Flavobacterium</taxon>
    </lineage>
</organism>
<evidence type="ECO:0000313" key="4">
    <source>
        <dbReference type="Proteomes" id="UP000294644"/>
    </source>
</evidence>
<sequence>MESKYIEITLIKSKGGSNAVFDKVLSSVNTYLLRNKGAVSDFNLIKDVVERNTDAIDEEINTLLPIPLYLGLMGTMLGIVIGLFAMPSISDANFEKAIDILIGGVKIAMIASFTGLLLTVLLSGWRYKGAKTEAEGLKNDFFTWIQTHLLPVLSQNISSSIYSLQANLLKFNDTFETNIHNFNGLMNRILDSFEGQTTLMNDLKEVDVAQLAKLNVNVLQELRTSTKEFEKFNTYLHQVNSFVDNAQKLNFSINNQLERTHSMEKIADSIGTNIDMNKEIIDILQSELREVSSRKQMVSDAVIDVDNVLSNSLEQLKIHIDTQIKAITDITIKEEDLLEKLLKEDRGNLNELKKLGELKISMTNMEQEARFQNNKLDSLNTSIDKLSEAILNQNQQTGFEIPNLIKYAGYVFVSSGALIGVVFSAWKIFEFIFK</sequence>
<gene>
    <name evidence="3" type="ORF">E0F91_09545</name>
</gene>
<name>A0A4R5D259_9FLAO</name>
<evidence type="ECO:0000256" key="1">
    <source>
        <dbReference type="SAM" id="Coils"/>
    </source>
</evidence>
<dbReference type="OrthoDB" id="1066121at2"/>
<protein>
    <recommendedName>
        <fullName evidence="5">MotA/TolQ/ExbB proton channel domain-containing protein</fullName>
    </recommendedName>
</protein>
<accession>A0A4R5D259</accession>
<keyword evidence="1" id="KW-0175">Coiled coil</keyword>